<dbReference type="EMBL" id="DSFE01000034">
    <property type="protein sequence ID" value="HEU97457.1"/>
    <property type="molecule type" value="Genomic_DNA"/>
</dbReference>
<gene>
    <name evidence="2" type="ORF">ENO36_01180</name>
</gene>
<keyword evidence="1" id="KW-0862">Zinc</keyword>
<evidence type="ECO:0000313" key="2">
    <source>
        <dbReference type="EMBL" id="HEU97457.1"/>
    </source>
</evidence>
<dbReference type="Pfam" id="PF05129">
    <property type="entry name" value="Zn_ribbon_Elf1"/>
    <property type="match status" value="1"/>
</dbReference>
<accession>A0A7C2YH14</accession>
<dbReference type="InterPro" id="IPR038567">
    <property type="entry name" value="T_Elf1_sf"/>
</dbReference>
<dbReference type="AlphaFoldDB" id="A0A7C2YH14"/>
<organism evidence="2">
    <name type="scientific">Fervidicoccus fontis</name>
    <dbReference type="NCBI Taxonomy" id="683846"/>
    <lineage>
        <taxon>Archaea</taxon>
        <taxon>Thermoproteota</taxon>
        <taxon>Thermoprotei</taxon>
        <taxon>Fervidicoccales</taxon>
        <taxon>Fervidicoccaceae</taxon>
        <taxon>Fervidicoccus</taxon>
    </lineage>
</organism>
<name>A0A7C2YH14_9CREN</name>
<evidence type="ECO:0000256" key="1">
    <source>
        <dbReference type="ARBA" id="ARBA00022833"/>
    </source>
</evidence>
<proteinExistence type="predicted"/>
<comment type="caution">
    <text evidence="2">The sequence shown here is derived from an EMBL/GenBank/DDBJ whole genome shotgun (WGS) entry which is preliminary data.</text>
</comment>
<dbReference type="InterPro" id="IPR007808">
    <property type="entry name" value="Elf1"/>
</dbReference>
<dbReference type="Proteomes" id="UP000885664">
    <property type="component" value="Unassembled WGS sequence"/>
</dbReference>
<dbReference type="SUPFAM" id="SSF57783">
    <property type="entry name" value="Zinc beta-ribbon"/>
    <property type="match status" value="1"/>
</dbReference>
<protein>
    <recommendedName>
        <fullName evidence="3">Transcription elongation factor</fullName>
    </recommendedName>
</protein>
<sequence>MKRRCFSLGRRKKKRVQPKRIVRKIPKVFMCPHCSKQSLRVSVNSKPSDEYAVAEAVCGECGFCARFKVPKLYQPVDAYGKLIDLYDSFQGDIGAEIRAGKCIGELDGSREAGKENESE</sequence>
<dbReference type="Gene3D" id="2.20.25.190">
    <property type="match status" value="1"/>
</dbReference>
<evidence type="ECO:0008006" key="3">
    <source>
        <dbReference type="Google" id="ProtNLM"/>
    </source>
</evidence>
<reference evidence="2" key="1">
    <citation type="journal article" date="2020" name="mSystems">
        <title>Genome- and Community-Level Interaction Insights into Carbon Utilization and Element Cycling Functions of Hydrothermarchaeota in Hydrothermal Sediment.</title>
        <authorList>
            <person name="Zhou Z."/>
            <person name="Liu Y."/>
            <person name="Xu W."/>
            <person name="Pan J."/>
            <person name="Luo Z.H."/>
            <person name="Li M."/>
        </authorList>
    </citation>
    <scope>NUCLEOTIDE SEQUENCE [LARGE SCALE GENOMIC DNA]</scope>
    <source>
        <strain evidence="2">SpSt-1259</strain>
    </source>
</reference>